<proteinExistence type="predicted"/>
<keyword evidence="1" id="KW-0547">Nucleotide-binding</keyword>
<dbReference type="InterPro" id="IPR036388">
    <property type="entry name" value="WH-like_DNA-bd_sf"/>
</dbReference>
<dbReference type="Gene3D" id="1.25.40.10">
    <property type="entry name" value="Tetratricopeptide repeat domain"/>
    <property type="match status" value="1"/>
</dbReference>
<dbReference type="GO" id="GO:0006355">
    <property type="term" value="P:regulation of DNA-templated transcription"/>
    <property type="evidence" value="ECO:0007669"/>
    <property type="project" value="InterPro"/>
</dbReference>
<dbReference type="InterPro" id="IPR016032">
    <property type="entry name" value="Sig_transdc_resp-reg_C-effctor"/>
</dbReference>
<evidence type="ECO:0000259" key="3">
    <source>
        <dbReference type="PROSITE" id="PS50043"/>
    </source>
</evidence>
<reference evidence="4 5" key="1">
    <citation type="submission" date="2019-07" db="EMBL/GenBank/DDBJ databases">
        <title>Whole genome shotgun sequence of Microbacterium aerolatum NBRC 103071.</title>
        <authorList>
            <person name="Hosoyama A."/>
            <person name="Uohara A."/>
            <person name="Ohji S."/>
            <person name="Ichikawa N."/>
        </authorList>
    </citation>
    <scope>NUCLEOTIDE SEQUENCE [LARGE SCALE GENOMIC DNA]</scope>
    <source>
        <strain evidence="4 5">NBRC 103071</strain>
    </source>
</reference>
<dbReference type="GO" id="GO:0005524">
    <property type="term" value="F:ATP binding"/>
    <property type="evidence" value="ECO:0007669"/>
    <property type="project" value="UniProtKB-KW"/>
</dbReference>
<dbReference type="SMART" id="SM00421">
    <property type="entry name" value="HTH_LUXR"/>
    <property type="match status" value="1"/>
</dbReference>
<sequence length="969" mass="105372">MSSLAAITGPNVRGRWHHEVVTVPTISADMVGRDADLAGLRRAFDRASGGEPSAVLIEGEAGIGKSRLLREFQAEVADSADVHVGRCFDLGSARSAYGPLTSILRSMVERLGVAEAKAAIGVGAEALRMLVPELGEGVAVRDSTSPDALRDAVATLIEAAAGIAPQVLVVEDLHWVDDSTLVMLTYLLRTLQAGRVLLLITCRTDDVRRGDAVSRFIAETTRARIIERLTLERLDRDATRRLVEQLNSRELSDTSLDRLMDRAEGVPFFVEEVACCASDPLPDSLREMLLVRFDQLDDDARHVVRVVSGAEGMLSHTLLAGLAGLPDDRLDAAIRAASHVGVLSVHDDEYTFRHALLREAVHEDLLPGERARLHRAYAEALEAKATALDRCDRSSLAHHWHLAQVPDRALVASVAAMQEAKARFAFASAARFGELALELWEQVPDAEEVAGLSHVRLMRQIGSILRNAGEAERALAVAERALEEIDESTDPAEHARLLRDRGLFLANLGLPGAAELFLEALEIVDRAVDDEQLHATLLNGLAGKYMLASMPREAIITATQALEIATRANDPREISVAHNLRGTCRTYLGQLDEAFADFRAAALFAPRSNGGAELRFHVNYSDMLGLLGRHREAFDVAAAGIVRARELGVERASGTLMVQNMVEPLLTLGDIDGATSRLSAVPIGRPQVLNDQYVVLTRIRVLAWQGRIDDAERMREEWMPSLRRTGELERQAWYRIVENDIALDIARGQWTHALDAVVAMTQDEGFVLLHAYRLLLESGWVVAEVRASGGDVDVAVSAIRRLWAEIPATVRDEGWAALLDALLDPSVAALRRAVSLADGEDVPAIMRGVTRLELARMLVADGQRPEAQVALADAATIAARIGHVPLQNSIAVFGRASGLVARDGEAADELELTARERQVVELVAEGLSNKQIGERLYISSKTASVHVSAILRKLGVSTRTEAAMVVARR</sequence>
<dbReference type="EMBL" id="BJUW01000020">
    <property type="protein sequence ID" value="GEK87818.1"/>
    <property type="molecule type" value="Genomic_DNA"/>
</dbReference>
<feature type="domain" description="HTH luxR-type" evidence="3">
    <location>
        <begin position="905"/>
        <end position="969"/>
    </location>
</feature>
<dbReference type="Pfam" id="PF00196">
    <property type="entry name" value="GerE"/>
    <property type="match status" value="1"/>
</dbReference>
<dbReference type="InterPro" id="IPR027417">
    <property type="entry name" value="P-loop_NTPase"/>
</dbReference>
<keyword evidence="2" id="KW-0067">ATP-binding</keyword>
<dbReference type="Proteomes" id="UP000321225">
    <property type="component" value="Unassembled WGS sequence"/>
</dbReference>
<protein>
    <submittedName>
        <fullName evidence="4">Helix-turn-helix transcriptional regulator</fullName>
    </submittedName>
</protein>
<dbReference type="GO" id="GO:0003677">
    <property type="term" value="F:DNA binding"/>
    <property type="evidence" value="ECO:0007669"/>
    <property type="project" value="InterPro"/>
</dbReference>
<dbReference type="InterPro" id="IPR019734">
    <property type="entry name" value="TPR_rpt"/>
</dbReference>
<gene>
    <name evidence="4" type="ORF">MAE01_29940</name>
</gene>
<dbReference type="SUPFAM" id="SSF52540">
    <property type="entry name" value="P-loop containing nucleoside triphosphate hydrolases"/>
    <property type="match status" value="1"/>
</dbReference>
<dbReference type="Pfam" id="PF13191">
    <property type="entry name" value="AAA_16"/>
    <property type="match status" value="1"/>
</dbReference>
<name>A0A511AI36_9MICO</name>
<dbReference type="SMART" id="SM00028">
    <property type="entry name" value="TPR"/>
    <property type="match status" value="3"/>
</dbReference>
<evidence type="ECO:0000256" key="2">
    <source>
        <dbReference type="ARBA" id="ARBA00022840"/>
    </source>
</evidence>
<dbReference type="Gene3D" id="1.10.10.10">
    <property type="entry name" value="Winged helix-like DNA-binding domain superfamily/Winged helix DNA-binding domain"/>
    <property type="match status" value="1"/>
</dbReference>
<dbReference type="InterPro" id="IPR041664">
    <property type="entry name" value="AAA_16"/>
</dbReference>
<dbReference type="GO" id="GO:0005737">
    <property type="term" value="C:cytoplasm"/>
    <property type="evidence" value="ECO:0007669"/>
    <property type="project" value="TreeGrafter"/>
</dbReference>
<dbReference type="InterPro" id="IPR000792">
    <property type="entry name" value="Tscrpt_reg_LuxR_C"/>
</dbReference>
<dbReference type="PROSITE" id="PS50043">
    <property type="entry name" value="HTH_LUXR_2"/>
    <property type="match status" value="1"/>
</dbReference>
<comment type="caution">
    <text evidence="4">The sequence shown here is derived from an EMBL/GenBank/DDBJ whole genome shotgun (WGS) entry which is preliminary data.</text>
</comment>
<dbReference type="GO" id="GO:0004016">
    <property type="term" value="F:adenylate cyclase activity"/>
    <property type="evidence" value="ECO:0007669"/>
    <property type="project" value="TreeGrafter"/>
</dbReference>
<evidence type="ECO:0000256" key="1">
    <source>
        <dbReference type="ARBA" id="ARBA00022741"/>
    </source>
</evidence>
<dbReference type="InterPro" id="IPR011990">
    <property type="entry name" value="TPR-like_helical_dom_sf"/>
</dbReference>
<dbReference type="SUPFAM" id="SSF48452">
    <property type="entry name" value="TPR-like"/>
    <property type="match status" value="1"/>
</dbReference>
<evidence type="ECO:0000313" key="5">
    <source>
        <dbReference type="Proteomes" id="UP000321225"/>
    </source>
</evidence>
<keyword evidence="5" id="KW-1185">Reference proteome</keyword>
<dbReference type="AlphaFoldDB" id="A0A511AI36"/>
<evidence type="ECO:0000313" key="4">
    <source>
        <dbReference type="EMBL" id="GEK87818.1"/>
    </source>
</evidence>
<dbReference type="PANTHER" id="PTHR16305">
    <property type="entry name" value="TESTICULAR SOLUBLE ADENYLYL CYCLASE"/>
    <property type="match status" value="1"/>
</dbReference>
<dbReference type="PANTHER" id="PTHR16305:SF35">
    <property type="entry name" value="TRANSCRIPTIONAL ACTIVATOR DOMAIN"/>
    <property type="match status" value="1"/>
</dbReference>
<dbReference type="PRINTS" id="PR00038">
    <property type="entry name" value="HTHLUXR"/>
</dbReference>
<dbReference type="Gene3D" id="3.40.50.300">
    <property type="entry name" value="P-loop containing nucleotide triphosphate hydrolases"/>
    <property type="match status" value="1"/>
</dbReference>
<dbReference type="CDD" id="cd06170">
    <property type="entry name" value="LuxR_C_like"/>
    <property type="match status" value="1"/>
</dbReference>
<accession>A0A511AI36</accession>
<dbReference type="SUPFAM" id="SSF46894">
    <property type="entry name" value="C-terminal effector domain of the bipartite response regulators"/>
    <property type="match status" value="1"/>
</dbReference>
<organism evidence="4 5">
    <name type="scientific">Microbacterium aerolatum</name>
    <dbReference type="NCBI Taxonomy" id="153731"/>
    <lineage>
        <taxon>Bacteria</taxon>
        <taxon>Bacillati</taxon>
        <taxon>Actinomycetota</taxon>
        <taxon>Actinomycetes</taxon>
        <taxon>Micrococcales</taxon>
        <taxon>Microbacteriaceae</taxon>
        <taxon>Microbacterium</taxon>
    </lineage>
</organism>